<evidence type="ECO:0000313" key="2">
    <source>
        <dbReference type="EMBL" id="MDT0339361.1"/>
    </source>
</evidence>
<comment type="caution">
    <text evidence="2">The sequence shown here is derived from an EMBL/GenBank/DDBJ whole genome shotgun (WGS) entry which is preliminary data.</text>
</comment>
<dbReference type="InterPro" id="IPR010823">
    <property type="entry name" value="Portal_Gp20"/>
</dbReference>
<name>A0AAE4GDV0_9BURK</name>
<protein>
    <recommendedName>
        <fullName evidence="3">Phage portal protein</fullName>
    </recommendedName>
</protein>
<feature type="region of interest" description="Disordered" evidence="1">
    <location>
        <begin position="403"/>
        <end position="446"/>
    </location>
</feature>
<dbReference type="EMBL" id="JAVRAA010000012">
    <property type="protein sequence ID" value="MDT0339361.1"/>
    <property type="molecule type" value="Genomic_DNA"/>
</dbReference>
<feature type="compositionally biased region" description="Polar residues" evidence="1">
    <location>
        <begin position="425"/>
        <end position="446"/>
    </location>
</feature>
<dbReference type="AlphaFoldDB" id="A0AAE4GDV0"/>
<evidence type="ECO:0008006" key="3">
    <source>
        <dbReference type="Google" id="ProtNLM"/>
    </source>
</evidence>
<dbReference type="Pfam" id="PF07230">
    <property type="entry name" value="Portal_T4"/>
    <property type="match status" value="1"/>
</dbReference>
<sequence length="446" mass="50384">MGIFDGFVQFFRGKLPTEPLPSSSEIGMRTREDARYRDLYNQFFVDPELRAAIFDVRAADRMDGRIKKIHSRVARDIIKGGLVLQLQSPSPVISREWKAFLSRIELNRPEKLKSDCRGMIMEGNLPLQVVMDEGRRIQRLIRMPAETIVPVVNAAGQFADVAKAYRQHDLVTGRPCAEFALWQLTMVRFDADNYDDMGSMGRPYLDANRSTWLKLRMTEEDMVVRRRTRAPLRLAHVLEGANQTEMDQYEAKVMRKQSEITTDFFMNKKGAVNAIQGDSNLDQIQDVAFLLDCMFSGTPIPKGLAGYTEGLNRDILQDLKGDYFDEIDSLQDTIAFAYEFTFRLQLLLKGIVLGDDEIKVKFAERRTETPNQAADRALKLQALGIPSDMLWEELGFDVATVRARRDAAREEDDPYPDPPAGSDRPTVSITPGNGPKGSSATSISTK</sequence>
<evidence type="ECO:0000256" key="1">
    <source>
        <dbReference type="SAM" id="MobiDB-lite"/>
    </source>
</evidence>
<organism evidence="2">
    <name type="scientific">Herbaspirillum huttiense subsp. nephrolepidis</name>
    <dbReference type="NCBI Taxonomy" id="3075126"/>
    <lineage>
        <taxon>Bacteria</taxon>
        <taxon>Pseudomonadati</taxon>
        <taxon>Pseudomonadota</taxon>
        <taxon>Betaproteobacteria</taxon>
        <taxon>Burkholderiales</taxon>
        <taxon>Oxalobacteraceae</taxon>
        <taxon>Herbaspirillum</taxon>
    </lineage>
</organism>
<accession>A0AAE4GDV0</accession>
<reference evidence="2" key="1">
    <citation type="submission" date="2023-02" db="EMBL/GenBank/DDBJ databases">
        <title>Description of Herbaspirillum huttiense subsp. nephrolepsisexaltata and Herbaspirillum huttiense subsp. lycopersicon.</title>
        <authorList>
            <person name="Poudel M."/>
            <person name="Sharma A."/>
            <person name="Goss E."/>
            <person name="Tapia J.H."/>
            <person name="Harmon C.M."/>
            <person name="Jones J.B."/>
        </authorList>
    </citation>
    <scope>NUCLEOTIDE SEQUENCE</scope>
    <source>
        <strain evidence="2">NC40101</strain>
    </source>
</reference>
<gene>
    <name evidence="2" type="ORF">RJN63_21175</name>
</gene>
<proteinExistence type="predicted"/>
<dbReference type="RefSeq" id="WP_310835913.1">
    <property type="nucleotide sequence ID" value="NZ_JAVLSM010000002.1"/>
</dbReference>